<keyword evidence="5" id="KW-0853">WD repeat</keyword>
<dbReference type="GO" id="GO:0080008">
    <property type="term" value="C:Cul4-RING E3 ubiquitin ligase complex"/>
    <property type="evidence" value="ECO:0007669"/>
    <property type="project" value="TreeGrafter"/>
</dbReference>
<dbReference type="EMBL" id="SPOI01000279">
    <property type="protein sequence ID" value="TIB29890.1"/>
    <property type="molecule type" value="Genomic_DNA"/>
</dbReference>
<comment type="caution">
    <text evidence="9">The sequence shown here is derived from an EMBL/GenBank/DDBJ whole genome shotgun (WGS) entry which is preliminary data.</text>
</comment>
<dbReference type="SUPFAM" id="SSF50978">
    <property type="entry name" value="WD40 repeat-like"/>
    <property type="match status" value="1"/>
</dbReference>
<dbReference type="InterPro" id="IPR001680">
    <property type="entry name" value="WD40_rpt"/>
</dbReference>
<dbReference type="PANTHER" id="PTHR19847">
    <property type="entry name" value="DDB1- AND CUL4-ASSOCIATED FACTOR 11"/>
    <property type="match status" value="1"/>
</dbReference>
<feature type="repeat" description="WD" evidence="5">
    <location>
        <begin position="776"/>
        <end position="810"/>
    </location>
</feature>
<gene>
    <name evidence="9" type="ORF">E3P86_03593</name>
</gene>
<feature type="transmembrane region" description="Helical" evidence="7">
    <location>
        <begin position="306"/>
        <end position="327"/>
    </location>
</feature>
<dbReference type="InterPro" id="IPR051859">
    <property type="entry name" value="DCAF"/>
</dbReference>
<dbReference type="GO" id="GO:0043161">
    <property type="term" value="P:proteasome-mediated ubiquitin-dependent protein catabolic process"/>
    <property type="evidence" value="ECO:0007669"/>
    <property type="project" value="TreeGrafter"/>
</dbReference>
<dbReference type="Proteomes" id="UP000310689">
    <property type="component" value="Unassembled WGS sequence"/>
</dbReference>
<evidence type="ECO:0000256" key="6">
    <source>
        <dbReference type="SAM" id="MobiDB-lite"/>
    </source>
</evidence>
<evidence type="ECO:0000256" key="2">
    <source>
        <dbReference type="ARBA" id="ARBA00022692"/>
    </source>
</evidence>
<protein>
    <recommendedName>
        <fullName evidence="8">Wax synthase domain-containing protein</fullName>
    </recommendedName>
</protein>
<organism evidence="9 10">
    <name type="scientific">Wallemia ichthyophaga</name>
    <dbReference type="NCBI Taxonomy" id="245174"/>
    <lineage>
        <taxon>Eukaryota</taxon>
        <taxon>Fungi</taxon>
        <taxon>Dikarya</taxon>
        <taxon>Basidiomycota</taxon>
        <taxon>Wallemiomycotina</taxon>
        <taxon>Wallemiomycetes</taxon>
        <taxon>Wallemiales</taxon>
        <taxon>Wallemiaceae</taxon>
        <taxon>Wallemia</taxon>
    </lineage>
</organism>
<evidence type="ECO:0000313" key="10">
    <source>
        <dbReference type="Proteomes" id="UP000310689"/>
    </source>
</evidence>
<feature type="transmembrane region" description="Helical" evidence="7">
    <location>
        <begin position="281"/>
        <end position="300"/>
    </location>
</feature>
<evidence type="ECO:0000313" key="9">
    <source>
        <dbReference type="EMBL" id="TIB29890.1"/>
    </source>
</evidence>
<reference evidence="9 10" key="1">
    <citation type="submission" date="2019-03" db="EMBL/GenBank/DDBJ databases">
        <title>Sequencing 23 genomes of Wallemia ichthyophaga.</title>
        <authorList>
            <person name="Gostincar C."/>
        </authorList>
    </citation>
    <scope>NUCLEOTIDE SEQUENCE [LARGE SCALE GENOMIC DNA]</scope>
    <source>
        <strain evidence="9 10">EXF-6200</strain>
    </source>
</reference>
<keyword evidence="3 7" id="KW-1133">Transmembrane helix</keyword>
<accession>A0A4T0IJ59</accession>
<dbReference type="PROSITE" id="PS50294">
    <property type="entry name" value="WD_REPEATS_REGION"/>
    <property type="match status" value="1"/>
</dbReference>
<feature type="transmembrane region" description="Helical" evidence="7">
    <location>
        <begin position="18"/>
        <end position="37"/>
    </location>
</feature>
<feature type="region of interest" description="Disordered" evidence="6">
    <location>
        <begin position="923"/>
        <end position="945"/>
    </location>
</feature>
<dbReference type="InterPro" id="IPR015943">
    <property type="entry name" value="WD40/YVTN_repeat-like_dom_sf"/>
</dbReference>
<feature type="transmembrane region" description="Helical" evidence="7">
    <location>
        <begin position="44"/>
        <end position="61"/>
    </location>
</feature>
<comment type="subcellular location">
    <subcellularLocation>
        <location evidence="1">Membrane</location>
        <topology evidence="1">Multi-pass membrane protein</topology>
    </subcellularLocation>
</comment>
<dbReference type="InterPro" id="IPR032805">
    <property type="entry name" value="Wax_synthase_dom"/>
</dbReference>
<feature type="repeat" description="WD" evidence="5">
    <location>
        <begin position="687"/>
        <end position="728"/>
    </location>
</feature>
<name>A0A4T0IJ59_WALIC</name>
<feature type="domain" description="Wax synthase" evidence="8">
    <location>
        <begin position="232"/>
        <end position="311"/>
    </location>
</feature>
<dbReference type="SMART" id="SM00320">
    <property type="entry name" value="WD40"/>
    <property type="match status" value="5"/>
</dbReference>
<evidence type="ECO:0000259" key="8">
    <source>
        <dbReference type="Pfam" id="PF13813"/>
    </source>
</evidence>
<evidence type="ECO:0000256" key="7">
    <source>
        <dbReference type="SAM" id="Phobius"/>
    </source>
</evidence>
<sequence>MRLAPPQLPELDTSKPVAALWLLPLPYIVITGSLLFLPLHLRRIIGIPVCFATTVYPLVYLRQPDPISAYMVGNAQIYALMIAGYLLSVDVEKRLVKLDARGIERPPPTGLWERIVFFADLLSNPRGIHWKWARRIDKQGVETEGDKTWKRFIAERLAVIAMHILIIDAFETYLHTPPYDILTLRPIAAQPVLLQAFHLAFFGGVAYSAINAFNLSASVVCVGVGVSSPRDWPPFFNLTEAWSIGRLWAVGWHSVFRQTIKFYGDNIASVFPERAHVPVKLVVAFSLTGASHAMGAYVLAGLGRGQFCFFVVQAVGIVVEYFVFGNTLAQSPATSSRKLLGYIYTAIFVGITSRPFLDEFVSSGLCTPDMIPFSISRGILYGQRHILDIALVPMMVSWLCHRTVMSEINAASDDEESYYDGSYDEDSDDFIDMEQVLQRRSSQALLDDMLLQDSTNDEIADEDGDHGARLSILQMLLRNARAGTGRHVFVSDDGDGLMWQARMPDMSQRYVPTPSTTQPEGVKLAQSGMFGCTPTPVSLQGSIRNRTRLQSRLRPEYLAVVPNSSGCVVARNNAPVYSGEHSRDGQLFYTADRNFNINVYKPQEPLRAPHSGMQDEDEFYVEEHETTMGYLARVSANPSGWTVTDANLSHNKEWLVYSRISPVAHLVNLNNPAQPIPLSFSDDGADDYGYGYGIWSVRFSSDCKEIVAGAADGTMYVYDVEARKKLLSLEGHMADVNAVCFADVSSNICVSGSDDCVAKVWDRRALTSHAKPSGVLVGHTEGITYVSPKGNERNVLTNGKDSSVRIWDLRRMVSSDDFDDSDKVAPPENFSIPGYDYRSSFTPKPAYDAHPQDHSLVRLQGHTVARTLIRARFSPDDTTGGRYVYSGSADGNIYIWNVSGELVQVVDRKSALDMVDASGEFNDPSAPEVAGASVRNTSAPASGRARARRPIVRDVSWSPTDASLMSTAWEWDETGSVARHDWKDLNKLNYSLESWVDIERANAE</sequence>
<dbReference type="Pfam" id="PF13813">
    <property type="entry name" value="MBOAT_2"/>
    <property type="match status" value="1"/>
</dbReference>
<evidence type="ECO:0000256" key="3">
    <source>
        <dbReference type="ARBA" id="ARBA00022989"/>
    </source>
</evidence>
<dbReference type="Pfam" id="PF00400">
    <property type="entry name" value="WD40"/>
    <property type="match status" value="4"/>
</dbReference>
<dbReference type="PANTHER" id="PTHR19847:SF7">
    <property type="entry name" value="DDB1- AND CUL4-ASSOCIATED FACTOR 11"/>
    <property type="match status" value="1"/>
</dbReference>
<feature type="repeat" description="WD" evidence="5">
    <location>
        <begin position="729"/>
        <end position="762"/>
    </location>
</feature>
<dbReference type="AlphaFoldDB" id="A0A4T0IJ59"/>
<evidence type="ECO:0000256" key="5">
    <source>
        <dbReference type="PROSITE-ProRule" id="PRU00221"/>
    </source>
</evidence>
<dbReference type="Gene3D" id="2.130.10.10">
    <property type="entry name" value="YVTN repeat-like/Quinoprotein amine dehydrogenase"/>
    <property type="match status" value="2"/>
</dbReference>
<evidence type="ECO:0000256" key="1">
    <source>
        <dbReference type="ARBA" id="ARBA00004141"/>
    </source>
</evidence>
<dbReference type="InterPro" id="IPR036322">
    <property type="entry name" value="WD40_repeat_dom_sf"/>
</dbReference>
<dbReference type="PROSITE" id="PS50082">
    <property type="entry name" value="WD_REPEATS_2"/>
    <property type="match status" value="4"/>
</dbReference>
<keyword evidence="4 7" id="KW-0472">Membrane</keyword>
<keyword evidence="2 7" id="KW-0812">Transmembrane</keyword>
<proteinExistence type="predicted"/>
<feature type="transmembrane region" description="Helical" evidence="7">
    <location>
        <begin position="67"/>
        <end position="87"/>
    </location>
</feature>
<dbReference type="GO" id="GO:0016020">
    <property type="term" value="C:membrane"/>
    <property type="evidence" value="ECO:0007669"/>
    <property type="project" value="UniProtKB-SubCell"/>
</dbReference>
<evidence type="ECO:0000256" key="4">
    <source>
        <dbReference type="ARBA" id="ARBA00023136"/>
    </source>
</evidence>
<feature type="repeat" description="WD" evidence="5">
    <location>
        <begin position="881"/>
        <end position="899"/>
    </location>
</feature>